<keyword evidence="5" id="KW-0238">DNA-binding</keyword>
<dbReference type="GO" id="GO:0003677">
    <property type="term" value="F:DNA binding"/>
    <property type="evidence" value="ECO:0007669"/>
    <property type="project" value="UniProtKB-UniRule"/>
</dbReference>
<comment type="similarity">
    <text evidence="5">Belongs to the biotin--protein ligase family.</text>
</comment>
<keyword evidence="3 5" id="KW-0067">ATP-binding</keyword>
<dbReference type="SUPFAM" id="SSF46785">
    <property type="entry name" value="Winged helix' DNA-binding domain"/>
    <property type="match status" value="1"/>
</dbReference>
<dbReference type="EC" id="6.3.4.15" evidence="5"/>
<dbReference type="Proteomes" id="UP000310506">
    <property type="component" value="Unassembled WGS sequence"/>
</dbReference>
<dbReference type="PROSITE" id="PS51733">
    <property type="entry name" value="BPL_LPL_CATALYTIC"/>
    <property type="match status" value="1"/>
</dbReference>
<feature type="domain" description="BPL/LPL catalytic" evidence="7">
    <location>
        <begin position="68"/>
        <end position="263"/>
    </location>
</feature>
<dbReference type="SUPFAM" id="SSF55681">
    <property type="entry name" value="Class II aaRS and biotin synthetases"/>
    <property type="match status" value="1"/>
</dbReference>
<dbReference type="Pfam" id="PF08279">
    <property type="entry name" value="HTH_11"/>
    <property type="match status" value="1"/>
</dbReference>
<dbReference type="InterPro" id="IPR045864">
    <property type="entry name" value="aa-tRNA-synth_II/BPL/LPL"/>
</dbReference>
<keyword evidence="5" id="KW-0678">Repressor</keyword>
<comment type="catalytic activity">
    <reaction evidence="5">
        <text>biotin + L-lysyl-[protein] + ATP = N(6)-biotinyl-L-lysyl-[protein] + AMP + diphosphate + H(+)</text>
        <dbReference type="Rhea" id="RHEA:11756"/>
        <dbReference type="Rhea" id="RHEA-COMP:9752"/>
        <dbReference type="Rhea" id="RHEA-COMP:10505"/>
        <dbReference type="ChEBI" id="CHEBI:15378"/>
        <dbReference type="ChEBI" id="CHEBI:29969"/>
        <dbReference type="ChEBI" id="CHEBI:30616"/>
        <dbReference type="ChEBI" id="CHEBI:33019"/>
        <dbReference type="ChEBI" id="CHEBI:57586"/>
        <dbReference type="ChEBI" id="CHEBI:83144"/>
        <dbReference type="ChEBI" id="CHEBI:456215"/>
        <dbReference type="EC" id="6.3.4.15"/>
    </reaction>
</comment>
<evidence type="ECO:0000256" key="3">
    <source>
        <dbReference type="ARBA" id="ARBA00022840"/>
    </source>
</evidence>
<dbReference type="PANTHER" id="PTHR12835:SF5">
    <property type="entry name" value="BIOTIN--PROTEIN LIGASE"/>
    <property type="match status" value="1"/>
</dbReference>
<organism evidence="8 9">
    <name type="scientific">Vagococcus silagei</name>
    <dbReference type="NCBI Taxonomy" id="2508885"/>
    <lineage>
        <taxon>Bacteria</taxon>
        <taxon>Bacillati</taxon>
        <taxon>Bacillota</taxon>
        <taxon>Bacilli</taxon>
        <taxon>Lactobacillales</taxon>
        <taxon>Enterococcaceae</taxon>
        <taxon>Vagococcus</taxon>
    </lineage>
</organism>
<keyword evidence="9" id="KW-1185">Reference proteome</keyword>
<keyword evidence="1 5" id="KW-0436">Ligase</keyword>
<dbReference type="CDD" id="cd16442">
    <property type="entry name" value="BPL"/>
    <property type="match status" value="1"/>
</dbReference>
<name>A0A4S3B6P6_9ENTE</name>
<evidence type="ECO:0000259" key="7">
    <source>
        <dbReference type="PROSITE" id="PS51733"/>
    </source>
</evidence>
<dbReference type="AlphaFoldDB" id="A0A4S3B6P6"/>
<evidence type="ECO:0000256" key="4">
    <source>
        <dbReference type="ARBA" id="ARBA00023267"/>
    </source>
</evidence>
<feature type="binding site" evidence="5">
    <location>
        <position position="116"/>
    </location>
    <ligand>
        <name>biotin</name>
        <dbReference type="ChEBI" id="CHEBI:57586"/>
    </ligand>
</feature>
<feature type="binding site" evidence="6">
    <location>
        <position position="142"/>
    </location>
    <ligand>
        <name>ATP</name>
        <dbReference type="ChEBI" id="CHEBI:30616"/>
    </ligand>
</feature>
<dbReference type="InterPro" id="IPR013196">
    <property type="entry name" value="HTH_11"/>
</dbReference>
<dbReference type="InterPro" id="IPR036388">
    <property type="entry name" value="WH-like_DNA-bd_sf"/>
</dbReference>
<dbReference type="OrthoDB" id="9807064at2"/>
<dbReference type="Gene3D" id="1.10.10.10">
    <property type="entry name" value="Winged helix-like DNA-binding domain superfamily/Winged helix DNA-binding domain"/>
    <property type="match status" value="1"/>
</dbReference>
<dbReference type="GO" id="GO:0005524">
    <property type="term" value="F:ATP binding"/>
    <property type="evidence" value="ECO:0007669"/>
    <property type="project" value="UniProtKB-UniRule"/>
</dbReference>
<evidence type="ECO:0000313" key="9">
    <source>
        <dbReference type="Proteomes" id="UP000310506"/>
    </source>
</evidence>
<dbReference type="InterPro" id="IPR008988">
    <property type="entry name" value="Transcriptional_repressor_C"/>
</dbReference>
<dbReference type="GO" id="GO:0004077">
    <property type="term" value="F:biotin--[biotin carboxyl-carrier protein] ligase activity"/>
    <property type="evidence" value="ECO:0007669"/>
    <property type="project" value="UniProtKB-UniRule"/>
</dbReference>
<evidence type="ECO:0000256" key="5">
    <source>
        <dbReference type="HAMAP-Rule" id="MF_00978"/>
    </source>
</evidence>
<keyword evidence="5" id="KW-0805">Transcription regulation</keyword>
<dbReference type="Gene3D" id="3.30.930.10">
    <property type="entry name" value="Bira Bifunctional Protein, Domain 2"/>
    <property type="match status" value="1"/>
</dbReference>
<dbReference type="InterPro" id="IPR003142">
    <property type="entry name" value="BPL_C"/>
</dbReference>
<comment type="caution">
    <text evidence="8">The sequence shown here is derived from an EMBL/GenBank/DDBJ whole genome shotgun (WGS) entry which is preliminary data.</text>
</comment>
<dbReference type="Pfam" id="PF03099">
    <property type="entry name" value="BPL_LplA_LipB"/>
    <property type="match status" value="1"/>
</dbReference>
<proteinExistence type="inferred from homology"/>
<dbReference type="InterPro" id="IPR030855">
    <property type="entry name" value="Bifunct_BirA"/>
</dbReference>
<dbReference type="EMBL" id="SDGV01000001">
    <property type="protein sequence ID" value="THB62318.1"/>
    <property type="molecule type" value="Genomic_DNA"/>
</dbReference>
<sequence>MTTKEKVLAYLEANRGKFASGEKIAESIDMSRNAVWKAIKQLEQEGLQIEAKTRKGYCLAAEDDTLTVQGICSYLKETKDWVRVTCFDSIGSTNQYAKELAIKGAVSGTVIVANQQTVGKGRYGKTFESPQGTGIYLSVILKQDRLHFSTPTLITMYTAVVIAETFEQLTGKKLDIKWVNDLFFRGKKVGGILTEAVTDFESGQIEWLVVGFGLNLTATIQDFSEEVAQVATSIFENELMPLHRNELIANILEAFLIGLETVDEAELLSAYRNRLLGLNQEVTITSRTDSYQATVLGIDSMGQLHVRLQDGSESFLNTGEVHLKL</sequence>
<evidence type="ECO:0000256" key="6">
    <source>
        <dbReference type="PROSITE-ProRule" id="PRU10141"/>
    </source>
</evidence>
<dbReference type="InterPro" id="IPR036390">
    <property type="entry name" value="WH_DNA-bd_sf"/>
</dbReference>
<dbReference type="SUPFAM" id="SSF50037">
    <property type="entry name" value="C-terminal domain of transcriptional repressors"/>
    <property type="match status" value="1"/>
</dbReference>
<dbReference type="InterPro" id="IPR004408">
    <property type="entry name" value="Biotin_CoA_COase_ligase"/>
</dbReference>
<accession>A0A4S3B6P6</accession>
<evidence type="ECO:0000256" key="2">
    <source>
        <dbReference type="ARBA" id="ARBA00022741"/>
    </source>
</evidence>
<reference evidence="8 9" key="1">
    <citation type="submission" date="2019-01" db="EMBL/GenBank/DDBJ databases">
        <title>Vagococcus silagei sp. nov. isolated from brewer's grain.</title>
        <authorList>
            <person name="Guu J.-R."/>
        </authorList>
    </citation>
    <scope>NUCLEOTIDE SEQUENCE [LARGE SCALE GENOMIC DNA]</scope>
    <source>
        <strain evidence="8 9">2B-2</strain>
    </source>
</reference>
<protein>
    <recommendedName>
        <fullName evidence="5">Bifunctional ligase/repressor BirA</fullName>
    </recommendedName>
    <alternativeName>
        <fullName evidence="5">Biotin--[acetyl-CoA-carboxylase] ligase</fullName>
        <ecNumber evidence="5">6.3.4.15</ecNumber>
    </alternativeName>
    <alternativeName>
        <fullName evidence="5">Biotin--protein ligase</fullName>
    </alternativeName>
    <alternativeName>
        <fullName evidence="5">Biotin-[acetyl-CoA carboxylase] synthetase</fullName>
    </alternativeName>
</protein>
<evidence type="ECO:0000313" key="8">
    <source>
        <dbReference type="EMBL" id="THB62318.1"/>
    </source>
</evidence>
<dbReference type="InterPro" id="IPR004143">
    <property type="entry name" value="BPL_LPL_catalytic"/>
</dbReference>
<dbReference type="PANTHER" id="PTHR12835">
    <property type="entry name" value="BIOTIN PROTEIN LIGASE"/>
    <property type="match status" value="1"/>
</dbReference>
<keyword evidence="2 5" id="KW-0547">Nucleotide-binding</keyword>
<keyword evidence="5" id="KW-0804">Transcription</keyword>
<dbReference type="GO" id="GO:0005737">
    <property type="term" value="C:cytoplasm"/>
    <property type="evidence" value="ECO:0007669"/>
    <property type="project" value="TreeGrafter"/>
</dbReference>
<comment type="function">
    <text evidence="5">Acts both as a biotin--[acetyl-CoA-carboxylase] ligase and a repressor.</text>
</comment>
<dbReference type="InterPro" id="IPR017441">
    <property type="entry name" value="Protein_kinase_ATP_BS"/>
</dbReference>
<dbReference type="PROSITE" id="PS00107">
    <property type="entry name" value="PROTEIN_KINASE_ATP"/>
    <property type="match status" value="1"/>
</dbReference>
<feature type="binding site" evidence="5">
    <location>
        <position position="188"/>
    </location>
    <ligand>
        <name>biotin</name>
        <dbReference type="ChEBI" id="CHEBI:57586"/>
    </ligand>
</feature>
<gene>
    <name evidence="5" type="primary">birA</name>
    <name evidence="8" type="ORF">ESZ54_00450</name>
</gene>
<feature type="binding site" evidence="5">
    <location>
        <begin position="92"/>
        <end position="94"/>
    </location>
    <ligand>
        <name>biotin</name>
        <dbReference type="ChEBI" id="CHEBI:57586"/>
    </ligand>
</feature>
<evidence type="ECO:0000256" key="1">
    <source>
        <dbReference type="ARBA" id="ARBA00022598"/>
    </source>
</evidence>
<dbReference type="HAMAP" id="MF_00978">
    <property type="entry name" value="Bifunct_BirA"/>
    <property type="match status" value="1"/>
</dbReference>
<dbReference type="GO" id="GO:0006355">
    <property type="term" value="P:regulation of DNA-templated transcription"/>
    <property type="evidence" value="ECO:0007669"/>
    <property type="project" value="UniProtKB-UniRule"/>
</dbReference>
<dbReference type="GO" id="GO:0016740">
    <property type="term" value="F:transferase activity"/>
    <property type="evidence" value="ECO:0007669"/>
    <property type="project" value="UniProtKB-ARBA"/>
</dbReference>
<feature type="DNA-binding region" description="H-T-H motif" evidence="5">
    <location>
        <begin position="21"/>
        <end position="40"/>
    </location>
</feature>
<dbReference type="GO" id="GO:0009249">
    <property type="term" value="P:protein lipoylation"/>
    <property type="evidence" value="ECO:0007669"/>
    <property type="project" value="UniProtKB-ARBA"/>
</dbReference>
<keyword evidence="4 5" id="KW-0092">Biotin</keyword>
<comment type="caution">
    <text evidence="5">Lacks conserved residue(s) required for the propagation of feature annotation.</text>
</comment>
<dbReference type="Pfam" id="PF02237">
    <property type="entry name" value="BPL_C"/>
    <property type="match status" value="1"/>
</dbReference>
<dbReference type="NCBIfam" id="TIGR00121">
    <property type="entry name" value="birA_ligase"/>
    <property type="match status" value="1"/>
</dbReference>
<dbReference type="RefSeq" id="WP_136135704.1">
    <property type="nucleotide sequence ID" value="NZ_SDGV01000001.1"/>
</dbReference>
<dbReference type="Gene3D" id="2.30.30.100">
    <property type="match status" value="1"/>
</dbReference>